<dbReference type="EMBL" id="JALAPQ010000034">
    <property type="protein sequence ID" value="MCY8459162.1"/>
    <property type="molecule type" value="Genomic_DNA"/>
</dbReference>
<keyword evidence="1" id="KW-1133">Transmembrane helix</keyword>
<feature type="transmembrane region" description="Helical" evidence="1">
    <location>
        <begin position="20"/>
        <end position="43"/>
    </location>
</feature>
<comment type="caution">
    <text evidence="2">The sequence shown here is derived from an EMBL/GenBank/DDBJ whole genome shotgun (WGS) entry which is preliminary data.</text>
</comment>
<feature type="transmembrane region" description="Helical" evidence="1">
    <location>
        <begin position="161"/>
        <end position="179"/>
    </location>
</feature>
<gene>
    <name evidence="2" type="ORF">MOC89_20240</name>
</gene>
<dbReference type="AlphaFoldDB" id="A0A9Q4E7Z2"/>
<accession>A0A9Q4E7Z2</accession>
<feature type="transmembrane region" description="Helical" evidence="1">
    <location>
        <begin position="220"/>
        <end position="238"/>
    </location>
</feature>
<feature type="transmembrane region" description="Helical" evidence="1">
    <location>
        <begin position="94"/>
        <end position="115"/>
    </location>
</feature>
<feature type="transmembrane region" description="Helical" evidence="1">
    <location>
        <begin position="127"/>
        <end position="149"/>
    </location>
</feature>
<evidence type="ECO:0000256" key="1">
    <source>
        <dbReference type="SAM" id="Phobius"/>
    </source>
</evidence>
<reference evidence="2" key="1">
    <citation type="submission" date="2022-02" db="EMBL/GenBank/DDBJ databases">
        <title>Crop Bioprotection Bacillus Genome Sequencing.</title>
        <authorList>
            <person name="Dunlap C."/>
        </authorList>
    </citation>
    <scope>NUCLEOTIDE SEQUENCE</scope>
    <source>
        <strain evidence="2">WR1O2A-53</strain>
    </source>
</reference>
<feature type="transmembrane region" description="Helical" evidence="1">
    <location>
        <begin position="188"/>
        <end position="208"/>
    </location>
</feature>
<evidence type="ECO:0000313" key="3">
    <source>
        <dbReference type="Proteomes" id="UP001078573"/>
    </source>
</evidence>
<proteinExistence type="predicted"/>
<feature type="transmembrane region" description="Helical" evidence="1">
    <location>
        <begin position="250"/>
        <end position="268"/>
    </location>
</feature>
<name>A0A9Q4E7Z2_BACSC</name>
<evidence type="ECO:0000313" key="2">
    <source>
        <dbReference type="EMBL" id="MCY8459162.1"/>
    </source>
</evidence>
<protein>
    <submittedName>
        <fullName evidence="2">Uncharacterized protein</fullName>
    </submittedName>
</protein>
<keyword evidence="1" id="KW-0812">Transmembrane</keyword>
<keyword evidence="1" id="KW-0472">Membrane</keyword>
<feature type="transmembrane region" description="Helical" evidence="1">
    <location>
        <begin position="55"/>
        <end position="74"/>
    </location>
</feature>
<organism evidence="2 3">
    <name type="scientific">Bacillus spizizenii</name>
    <name type="common">Bacillus subtilis subsp. spizizenii</name>
    <dbReference type="NCBI Taxonomy" id="96241"/>
    <lineage>
        <taxon>Bacteria</taxon>
        <taxon>Bacillati</taxon>
        <taxon>Bacillota</taxon>
        <taxon>Bacilli</taxon>
        <taxon>Bacillales</taxon>
        <taxon>Bacillaceae</taxon>
        <taxon>Bacillus</taxon>
    </lineage>
</organism>
<dbReference type="Proteomes" id="UP001078573">
    <property type="component" value="Unassembled WGS sequence"/>
</dbReference>
<sequence length="646" mass="74975">MLFVLELFSHYVLHFERYFILSRQSTLLIQWSIVVLAGLYLLVHHPKINRYRTMFLAGVILRIVLLTGVSVELIHQVQATNFTSAYIREDGNELLPLLHFLLYGYVLLTAFHYMLMLRDHGGKGMFYTFDLAVVSLPIVQMVFSFFSYWKEYPDGIEPIEFVFLFFIIILPIVLNVLFFKQYWRTNKILLGLFYTMIIGLLVLLLAPYPSQISKDYGAVMPYTIYLTMAGFLMSYHLLNKSGKIYVRVNKWLTMAVIVFFILLLNPIYNLGTAAFALSKPANVHDSFNFVGEHISSEKAEQILKTFFPADETLYLHDTNMDVHYFYSFESMSYEADVDEVSQMIRNYQYLKKPKGKTLADQEYVRKSIAFLEQHGRVLNKDHIETKVSKEDGQTVVRIFLKNQFHKKDNADDGTVFYWEKETLMGFSEDPSVYQLDSLRHVHITEQDIHDKVKGMFTALKIPKQPYQITDIESDSLLGSLVRVETKDGIVLNFETDSGCLQNLSLPVKKNISLTNGRLLQQMLLVFGADVSEIKKKSRQSDKVVYSDSSNAYEFYEDQGMLNVYVYSDTPDKAFPYTYRDGKLAYEKVASAYQDVIYKKRMRPIIVQRGNECYYAWLIIIQPFGSNRHDAYVVDGETQEVKSLYET</sequence>